<evidence type="ECO:0000313" key="3">
    <source>
        <dbReference type="Proteomes" id="UP000619293"/>
    </source>
</evidence>
<sequence length="74" mass="7489">MTANVATTPPASTVIGALAETVKKTSELVLSRRRARPRSAGASMGGKGDEAPEGIAAPRVCSEVLMVPLVLVSG</sequence>
<gene>
    <name evidence="2" type="ORF">Cch02nite_47260</name>
</gene>
<feature type="region of interest" description="Disordered" evidence="1">
    <location>
        <begin position="32"/>
        <end position="54"/>
    </location>
</feature>
<organism evidence="2 3">
    <name type="scientific">Catellatospora chokoriensis</name>
    <dbReference type="NCBI Taxonomy" id="310353"/>
    <lineage>
        <taxon>Bacteria</taxon>
        <taxon>Bacillati</taxon>
        <taxon>Actinomycetota</taxon>
        <taxon>Actinomycetes</taxon>
        <taxon>Micromonosporales</taxon>
        <taxon>Micromonosporaceae</taxon>
        <taxon>Catellatospora</taxon>
    </lineage>
</organism>
<reference evidence="2 3" key="1">
    <citation type="submission" date="2021-01" db="EMBL/GenBank/DDBJ databases">
        <title>Whole genome shotgun sequence of Catellatospora chokoriensis NBRC 107358.</title>
        <authorList>
            <person name="Komaki H."/>
            <person name="Tamura T."/>
        </authorList>
    </citation>
    <scope>NUCLEOTIDE SEQUENCE [LARGE SCALE GENOMIC DNA]</scope>
    <source>
        <strain evidence="2 3">NBRC 107358</strain>
    </source>
</reference>
<dbReference type="AlphaFoldDB" id="A0A8J3K2K8"/>
<name>A0A8J3K2K8_9ACTN</name>
<dbReference type="EMBL" id="BONG01000030">
    <property type="protein sequence ID" value="GIF91282.1"/>
    <property type="molecule type" value="Genomic_DNA"/>
</dbReference>
<accession>A0A8J3K2K8</accession>
<protein>
    <submittedName>
        <fullName evidence="2">Uncharacterized protein</fullName>
    </submittedName>
</protein>
<comment type="caution">
    <text evidence="2">The sequence shown here is derived from an EMBL/GenBank/DDBJ whole genome shotgun (WGS) entry which is preliminary data.</text>
</comment>
<keyword evidence="3" id="KW-1185">Reference proteome</keyword>
<proteinExistence type="predicted"/>
<evidence type="ECO:0000313" key="2">
    <source>
        <dbReference type="EMBL" id="GIF91282.1"/>
    </source>
</evidence>
<evidence type="ECO:0000256" key="1">
    <source>
        <dbReference type="SAM" id="MobiDB-lite"/>
    </source>
</evidence>
<dbReference type="Proteomes" id="UP000619293">
    <property type="component" value="Unassembled WGS sequence"/>
</dbReference>